<gene>
    <name evidence="2" type="ORF">PG996_010849</name>
</gene>
<dbReference type="EMBL" id="JAQQWM010000006">
    <property type="protein sequence ID" value="KAK8060919.1"/>
    <property type="molecule type" value="Genomic_DNA"/>
</dbReference>
<dbReference type="PANTHER" id="PTHR46312:SF2">
    <property type="entry name" value="NUCLEOTIDE-BINDING OLIGOMERIZATION DOMAIN-CONTAINING PROTEIN 2-LIKE"/>
    <property type="match status" value="1"/>
</dbReference>
<organism evidence="2 3">
    <name type="scientific">Apiospora saccharicola</name>
    <dbReference type="NCBI Taxonomy" id="335842"/>
    <lineage>
        <taxon>Eukaryota</taxon>
        <taxon>Fungi</taxon>
        <taxon>Dikarya</taxon>
        <taxon>Ascomycota</taxon>
        <taxon>Pezizomycotina</taxon>
        <taxon>Sordariomycetes</taxon>
        <taxon>Xylariomycetidae</taxon>
        <taxon>Amphisphaeriales</taxon>
        <taxon>Apiosporaceae</taxon>
        <taxon>Apiospora</taxon>
    </lineage>
</organism>
<sequence>MATVECLPRPRTTKELLERLKTFGFNPDEHATKIRSQKLDEQDPALGRLSGSRGKKEAKALRALSQRMTRVFIDNPQGLQVNVNEAAALAPFTKLEDFPGLFTGFVDAIACGTSDNAVPSLKVLEGFNAVLHCPQALQCMQHEHLRTQLPLSYAVLSLTKRLETAIQVADPEAQYRLLCILCSVLDAMNEVKFGGISEVGVVKPLIELLREKSEHPELRLAQTARYAAASLRGIPSDVSPWKKLGESMMKTLGAAANLAGGVVTLDPTKILDGMMNAPDAVEGLVKSVISILALVESLGAFSSTTSDLYRSTERVVRIRPAPWHIALRYTDLFIRGRQPLVLGSMLNNPDFPLAKDKHFLCGLCSQLEQAASEGGGDNPAIPVLKDFIDLKGSNSPSRRVRAWIQLTTSSAQIFKPSQSHRLKSKIARVFDRSTFEVNIGCSKVTSILLEHEAELLKKVWETCPEANLFYADEVIRNKDLRLLDVVRLDPTKCLPMAQCYINLSIVEGGASEAGGNRAPPSFRFRRRLDTWEAGGARKVSLPDLFQPRTGKESSSKEPTRVLIRGKAGVGKSTLCKRIVYDSIHHDLWADIIDRVIWLPLRELKDWDPKDHELELFLREQYFKGLEDAELLGNALFHEYTKKKTRTLFLLDGLDEMAGSSSNLLGPLMTQPRVIITTRPQGANRHVIGDVHQELDTIGFSPDQVKQYVKAVSPEQADKILSFIDSHPAIGGLIHIPVQLDAFCYSFETDAIDTNRVPQTMTELYRAIELAIWRKDVVQLEKKRRRGSNPISQNDARYSTPDEIWKRVQGEINVLQVLGFAGMSSKMEEFDTNYLVDFWDNKREDLTNNLPLPQEIPIFGELKLRADAFLCQEKYNPRYDIVWRFVAGLLHEGGNATGFFQTIEAAPYDLFGPGHELLVMHCLAEVPQSSNQSSNTAADLGGVRANVERRLRQWLCESNVGMRIPLSAEREFPESVLLGALPGATPYIHDRLVNALAYCKMKSTQTFNHCVSALAGSGGVLSKLDAIRVLSEQPLPESVVPVVIAFLETESDEDMLSRGLRQFRYASVGILPDAILLRVADFLVHPDKDIQWAASGILEKYRALRKEVLVKIVDTMLTHDKTAMSESQSGSQSKYTNIKARVIKILSTQLSLDETIFHTILDMLSDENPALQVDLQTMINNRPTLPQSVVKKLFKMLRDPDTHVWKAAANMLSKESVRVEIIPKLLDLLKHPGVSDPEAAVSVLREPGFIPPECLREITVMLQSNARDSAATILAGRESEFPTDILHQITSLLDEQDPAKQNAAMQALEKQPSVPNKALEQAMHTLRKSGCDSAQKILHSQDFVPVYILEELVGLLETSDNGLRKGTASILEKQAGLPGKIVKRVAGLLEHPDEDINVEAAFVFSNQSELAAEVLLKIAVLEEHPNELIRNYAARALNRQSSIPADLVPRLFGHLENPDAITRSTAITALDRIEPGLPDSAIEALTRLLEAPFADTIQAAIAALGGMGPKVPSDTVVKVVSLLERKHESSTYDQIYRFLNSRTAPVLSEEALQKLVNIVRENAGIDENVVASDTLARQAGMPESVIQQIVAFFALLEAKNWHTRNEAARILSHRIMSDEILARLLSEIDYGIFKKMYEHWLKKSFRHGMAWQANADGASVITFPEGNRKVHLDSKLKKAIIRVRKELKLPPRDFGTLLEP</sequence>
<keyword evidence="3" id="KW-1185">Reference proteome</keyword>
<name>A0ABR1USV6_9PEZI</name>
<dbReference type="InterPro" id="IPR055496">
    <property type="entry name" value="DUF7068"/>
</dbReference>
<evidence type="ECO:0000259" key="1">
    <source>
        <dbReference type="PROSITE" id="PS50837"/>
    </source>
</evidence>
<dbReference type="InterPro" id="IPR011989">
    <property type="entry name" value="ARM-like"/>
</dbReference>
<dbReference type="PANTHER" id="PTHR46312">
    <property type="entry name" value="NACHT DOMAIN-CONTAINING PROTEIN"/>
    <property type="match status" value="1"/>
</dbReference>
<accession>A0ABR1USV6</accession>
<evidence type="ECO:0000313" key="3">
    <source>
        <dbReference type="Proteomes" id="UP001446871"/>
    </source>
</evidence>
<dbReference type="Gene3D" id="1.25.10.10">
    <property type="entry name" value="Leucine-rich Repeat Variant"/>
    <property type="match status" value="2"/>
</dbReference>
<protein>
    <recommendedName>
        <fullName evidence="1">NACHT domain-containing protein</fullName>
    </recommendedName>
</protein>
<dbReference type="SUPFAM" id="SSF52540">
    <property type="entry name" value="P-loop containing nucleoside triphosphate hydrolases"/>
    <property type="match status" value="1"/>
</dbReference>
<proteinExistence type="predicted"/>
<evidence type="ECO:0000313" key="2">
    <source>
        <dbReference type="EMBL" id="KAK8060919.1"/>
    </source>
</evidence>
<dbReference type="Pfam" id="PF23948">
    <property type="entry name" value="ARM_5"/>
    <property type="match status" value="1"/>
</dbReference>
<dbReference type="SUPFAM" id="SSF48371">
    <property type="entry name" value="ARM repeat"/>
    <property type="match status" value="1"/>
</dbReference>
<dbReference type="InterPro" id="IPR007111">
    <property type="entry name" value="NACHT_NTPase"/>
</dbReference>
<dbReference type="PROSITE" id="PS50837">
    <property type="entry name" value="NACHT"/>
    <property type="match status" value="1"/>
</dbReference>
<dbReference type="Gene3D" id="3.40.50.300">
    <property type="entry name" value="P-loop containing nucleotide triphosphate hydrolases"/>
    <property type="match status" value="1"/>
</dbReference>
<dbReference type="Pfam" id="PF23238">
    <property type="entry name" value="DUF7068"/>
    <property type="match status" value="1"/>
</dbReference>
<dbReference type="InterPro" id="IPR016024">
    <property type="entry name" value="ARM-type_fold"/>
</dbReference>
<dbReference type="Pfam" id="PF13646">
    <property type="entry name" value="HEAT_2"/>
    <property type="match status" value="1"/>
</dbReference>
<dbReference type="Proteomes" id="UP001446871">
    <property type="component" value="Unassembled WGS sequence"/>
</dbReference>
<dbReference type="InterPro" id="IPR056251">
    <property type="entry name" value="Arm_rpt_dom"/>
</dbReference>
<feature type="domain" description="NACHT" evidence="1">
    <location>
        <begin position="559"/>
        <end position="656"/>
    </location>
</feature>
<reference evidence="2 3" key="1">
    <citation type="submission" date="2023-01" db="EMBL/GenBank/DDBJ databases">
        <title>Analysis of 21 Apiospora genomes using comparative genomics revels a genus with tremendous synthesis potential of carbohydrate active enzymes and secondary metabolites.</title>
        <authorList>
            <person name="Sorensen T."/>
        </authorList>
    </citation>
    <scope>NUCLEOTIDE SEQUENCE [LARGE SCALE GENOMIC DNA]</scope>
    <source>
        <strain evidence="2 3">CBS 83171</strain>
    </source>
</reference>
<comment type="caution">
    <text evidence="2">The sequence shown here is derived from an EMBL/GenBank/DDBJ whole genome shotgun (WGS) entry which is preliminary data.</text>
</comment>
<dbReference type="InterPro" id="IPR027417">
    <property type="entry name" value="P-loop_NTPase"/>
</dbReference>
<dbReference type="Pfam" id="PF05729">
    <property type="entry name" value="NACHT"/>
    <property type="match status" value="1"/>
</dbReference>